<protein>
    <submittedName>
        <fullName evidence="1">Uncharacterized protein</fullName>
    </submittedName>
</protein>
<reference evidence="1" key="1">
    <citation type="submission" date="2020-02" db="EMBL/GenBank/DDBJ databases">
        <authorList>
            <person name="Meier V. D."/>
        </authorList>
    </citation>
    <scope>NUCLEOTIDE SEQUENCE</scope>
    <source>
        <strain evidence="1">AVDCRST_MAG01</strain>
    </source>
</reference>
<name>A0A6J4NXQ7_9ACTN</name>
<proteinExistence type="predicted"/>
<accession>A0A6J4NXQ7</accession>
<sequence length="87" mass="9727">MVHLRDALVGARGYSCFSAGTHPTDTARSRTMLHQELGREHRAQIHREVEHNRLDARLAKAARSDEDGAIRRGRVARGVALVTALFR</sequence>
<organism evidence="1">
    <name type="scientific">uncultured Rubrobacteraceae bacterium</name>
    <dbReference type="NCBI Taxonomy" id="349277"/>
    <lineage>
        <taxon>Bacteria</taxon>
        <taxon>Bacillati</taxon>
        <taxon>Actinomycetota</taxon>
        <taxon>Rubrobacteria</taxon>
        <taxon>Rubrobacterales</taxon>
        <taxon>Rubrobacteraceae</taxon>
        <taxon>environmental samples</taxon>
    </lineage>
</organism>
<dbReference type="AlphaFoldDB" id="A0A6J4NXQ7"/>
<dbReference type="EMBL" id="CADCUW010000143">
    <property type="protein sequence ID" value="CAA9399687.1"/>
    <property type="molecule type" value="Genomic_DNA"/>
</dbReference>
<gene>
    <name evidence="1" type="ORF">AVDCRST_MAG01-01-940</name>
</gene>
<evidence type="ECO:0000313" key="1">
    <source>
        <dbReference type="EMBL" id="CAA9399687.1"/>
    </source>
</evidence>